<dbReference type="Proteomes" id="UP000218934">
    <property type="component" value="Unassembled WGS sequence"/>
</dbReference>
<dbReference type="Gene3D" id="2.60.40.1890">
    <property type="entry name" value="PCu(A)C copper chaperone"/>
    <property type="match status" value="1"/>
</dbReference>
<feature type="region of interest" description="Disordered" evidence="1">
    <location>
        <begin position="139"/>
        <end position="159"/>
    </location>
</feature>
<organism evidence="2 3">
    <name type="scientific">Rhizorhabdus dicambivorans</name>
    <dbReference type="NCBI Taxonomy" id="1850238"/>
    <lineage>
        <taxon>Bacteria</taxon>
        <taxon>Pseudomonadati</taxon>
        <taxon>Pseudomonadota</taxon>
        <taxon>Alphaproteobacteria</taxon>
        <taxon>Sphingomonadales</taxon>
        <taxon>Sphingomonadaceae</taxon>
        <taxon>Rhizorhabdus</taxon>
    </lineage>
</organism>
<dbReference type="KEGG" id="rdi:CMV14_08715"/>
<proteinExistence type="predicted"/>
<dbReference type="OrthoDB" id="9796962at2"/>
<dbReference type="InterPro" id="IPR058248">
    <property type="entry name" value="Lxx211020-like"/>
</dbReference>
<dbReference type="Pfam" id="PF04314">
    <property type="entry name" value="PCuAC"/>
    <property type="match status" value="1"/>
</dbReference>
<evidence type="ECO:0000256" key="1">
    <source>
        <dbReference type="SAM" id="MobiDB-lite"/>
    </source>
</evidence>
<reference evidence="2 3" key="1">
    <citation type="submission" date="2017-09" db="EMBL/GenBank/DDBJ databases">
        <title>The Catabolism of 3,6-Dichlorosalicylic acid is Initiated by the Cytochrome P450 Monooxygenase DsmABC in Rhizorhabdus dicambivorans Ndbn-20.</title>
        <authorList>
            <person name="Na L."/>
        </authorList>
    </citation>
    <scope>NUCLEOTIDE SEQUENCE [LARGE SCALE GENOMIC DNA]</scope>
    <source>
        <strain evidence="2 3">Ndbn-20m</strain>
    </source>
</reference>
<dbReference type="PROSITE" id="PS51257">
    <property type="entry name" value="PROKAR_LIPOPROTEIN"/>
    <property type="match status" value="1"/>
</dbReference>
<dbReference type="RefSeq" id="WP_066969714.1">
    <property type="nucleotide sequence ID" value="NZ_CP023449.1"/>
</dbReference>
<sequence>MRRLLVPLIALLALAACQPRGGEKPVVKDPWVRLAVVPGRPAAAYFTLKGAAKDDRLLRIDSAVVDKIEMHENVMDGGVMTMRQMADVPLPAGATIEFAPGGNHAMLFGVDSRITPGTGIPMLFSFASGAKIEVEAKTVPAGGDEGQGGGQGDMAGMHH</sequence>
<dbReference type="PANTHER" id="PTHR36302:SF1">
    <property type="entry name" value="COPPER CHAPERONE PCU(A)C"/>
    <property type="match status" value="1"/>
</dbReference>
<comment type="caution">
    <text evidence="2">The sequence shown here is derived from an EMBL/GenBank/DDBJ whole genome shotgun (WGS) entry which is preliminary data.</text>
</comment>
<dbReference type="AlphaFoldDB" id="A0A2A4FQ23"/>
<feature type="compositionally biased region" description="Gly residues" evidence="1">
    <location>
        <begin position="143"/>
        <end position="153"/>
    </location>
</feature>
<name>A0A2A4FQ23_9SPHN</name>
<dbReference type="InterPro" id="IPR036182">
    <property type="entry name" value="PCuAC_sf"/>
</dbReference>
<gene>
    <name evidence="2" type="ORF">COO09_23465</name>
</gene>
<dbReference type="InterPro" id="IPR007410">
    <property type="entry name" value="LpqE-like"/>
</dbReference>
<evidence type="ECO:0000313" key="2">
    <source>
        <dbReference type="EMBL" id="PCE39810.1"/>
    </source>
</evidence>
<accession>A0A2A4FQ23</accession>
<evidence type="ECO:0000313" key="3">
    <source>
        <dbReference type="Proteomes" id="UP000218934"/>
    </source>
</evidence>
<dbReference type="EMBL" id="NWUF01000044">
    <property type="protein sequence ID" value="PCE39810.1"/>
    <property type="molecule type" value="Genomic_DNA"/>
</dbReference>
<keyword evidence="3" id="KW-1185">Reference proteome</keyword>
<dbReference type="SUPFAM" id="SSF110087">
    <property type="entry name" value="DR1885-like metal-binding protein"/>
    <property type="match status" value="1"/>
</dbReference>
<protein>
    <submittedName>
        <fullName evidence="2">Copper chaperone PCu(A)C</fullName>
    </submittedName>
</protein>
<dbReference type="PANTHER" id="PTHR36302">
    <property type="entry name" value="BLR7088 PROTEIN"/>
    <property type="match status" value="1"/>
</dbReference>